<reference evidence="2 3" key="1">
    <citation type="journal article" date="2012" name="G3 (Bethesda)">
        <title>Pichia sorbitophila, an interspecies yeast hybrid reveals early steps of genome resolution following polyploidization.</title>
        <authorList>
            <person name="Leh Louis V."/>
            <person name="Despons L."/>
            <person name="Friedrich A."/>
            <person name="Martin T."/>
            <person name="Durrens P."/>
            <person name="Casaregola S."/>
            <person name="Neuveglise C."/>
            <person name="Fairhead C."/>
            <person name="Marck C."/>
            <person name="Cruz J.A."/>
            <person name="Straub M.L."/>
            <person name="Kugler V."/>
            <person name="Sacerdot C."/>
            <person name="Uzunov Z."/>
            <person name="Thierry A."/>
            <person name="Weiss S."/>
            <person name="Bleykasten C."/>
            <person name="De Montigny J."/>
            <person name="Jacques N."/>
            <person name="Jung P."/>
            <person name="Lemaire M."/>
            <person name="Mallet S."/>
            <person name="Morel G."/>
            <person name="Richard G.F."/>
            <person name="Sarkar A."/>
            <person name="Savel G."/>
            <person name="Schacherer J."/>
            <person name="Seret M.L."/>
            <person name="Talla E."/>
            <person name="Samson G."/>
            <person name="Jubin C."/>
            <person name="Poulain J."/>
            <person name="Vacherie B."/>
            <person name="Barbe V."/>
            <person name="Pelletier E."/>
            <person name="Sherman D.J."/>
            <person name="Westhof E."/>
            <person name="Weissenbach J."/>
            <person name="Baret P.V."/>
            <person name="Wincker P."/>
            <person name="Gaillardin C."/>
            <person name="Dujon B."/>
            <person name="Souciet J.L."/>
        </authorList>
    </citation>
    <scope>NUCLEOTIDE SEQUENCE [LARGE SCALE GENOMIC DNA]</scope>
    <source>
        <strain evidence="3">ATCC MYA-4447 / BCRC 22081 / CBS 7064 / NBRC 10061 / NRRL Y-12695</strain>
    </source>
</reference>
<evidence type="ECO:0000313" key="2">
    <source>
        <dbReference type="EMBL" id="CCE72576.1"/>
    </source>
</evidence>
<feature type="region of interest" description="Disordered" evidence="1">
    <location>
        <begin position="1"/>
        <end position="29"/>
    </location>
</feature>
<keyword evidence="3" id="KW-1185">Reference proteome</keyword>
<protein>
    <submittedName>
        <fullName evidence="2">Piso0_000161 protein</fullName>
    </submittedName>
</protein>
<dbReference type="Proteomes" id="UP000005222">
    <property type="component" value="Chromosome A"/>
</dbReference>
<sequence length="162" mass="18310">MQHRRRWVNRASTQRRGDNSSSDPGRRRCPAAEDVHQRIFVLCYMVTGVGPGHLHCGRMSHRARRYLYPFAISGPVQQDRRMHSVDMDVEGRNRIVWPSTGSSDAPAACADFVFFPLSATVAVVVAHTCSWCCTLSRCRSAVLWPIHRLRAPPRRSLISAVQ</sequence>
<name>G8YUP3_PICSO</name>
<dbReference type="EMBL" id="FO082059">
    <property type="protein sequence ID" value="CCE72576.1"/>
    <property type="molecule type" value="Genomic_DNA"/>
</dbReference>
<feature type="compositionally biased region" description="Polar residues" evidence="1">
    <location>
        <begin position="10"/>
        <end position="23"/>
    </location>
</feature>
<evidence type="ECO:0000256" key="1">
    <source>
        <dbReference type="SAM" id="MobiDB-lite"/>
    </source>
</evidence>
<dbReference type="InParanoid" id="G8YUP3"/>
<organism evidence="2 3">
    <name type="scientific">Pichia sorbitophila (strain ATCC MYA-4447 / BCRC 22081 / CBS 7064 / NBRC 10061 / NRRL Y-12695)</name>
    <name type="common">Hybrid yeast</name>
    <dbReference type="NCBI Taxonomy" id="559304"/>
    <lineage>
        <taxon>Eukaryota</taxon>
        <taxon>Fungi</taxon>
        <taxon>Dikarya</taxon>
        <taxon>Ascomycota</taxon>
        <taxon>Saccharomycotina</taxon>
        <taxon>Pichiomycetes</taxon>
        <taxon>Debaryomycetaceae</taxon>
        <taxon>Millerozyma</taxon>
    </lineage>
</organism>
<dbReference type="AlphaFoldDB" id="G8YUP3"/>
<proteinExistence type="predicted"/>
<gene>
    <name evidence="2" type="primary">Piso0_000161</name>
    <name evidence="2" type="ORF">GNLVRS01_PISO0A03300g</name>
</gene>
<evidence type="ECO:0000313" key="3">
    <source>
        <dbReference type="Proteomes" id="UP000005222"/>
    </source>
</evidence>
<accession>G8YUP3</accession>
<dbReference type="HOGENOM" id="CLU_1636015_0_0_1"/>